<comment type="caution">
    <text evidence="2">The sequence shown here is derived from an EMBL/GenBank/DDBJ whole genome shotgun (WGS) entry which is preliminary data.</text>
</comment>
<accession>A0ABS2G5H4</accession>
<name>A0ABS2G5H4_FUSMR</name>
<dbReference type="Proteomes" id="UP000728968">
    <property type="component" value="Unassembled WGS sequence"/>
</dbReference>
<dbReference type="Pfam" id="PF13182">
    <property type="entry name" value="DUF4007"/>
    <property type="match status" value="1"/>
</dbReference>
<evidence type="ECO:0000313" key="3">
    <source>
        <dbReference type="Proteomes" id="UP000728968"/>
    </source>
</evidence>
<gene>
    <name evidence="2" type="ORF">H6A04_12355</name>
</gene>
<dbReference type="InterPro" id="IPR025248">
    <property type="entry name" value="DUF4007"/>
</dbReference>
<evidence type="ECO:0000259" key="1">
    <source>
        <dbReference type="Pfam" id="PF13182"/>
    </source>
</evidence>
<dbReference type="EMBL" id="JACJLT010000367">
    <property type="protein sequence ID" value="MBM6876410.1"/>
    <property type="molecule type" value="Genomic_DNA"/>
</dbReference>
<feature type="non-terminal residue" evidence="2">
    <location>
        <position position="74"/>
    </location>
</feature>
<evidence type="ECO:0000313" key="2">
    <source>
        <dbReference type="EMBL" id="MBM6876410.1"/>
    </source>
</evidence>
<organism evidence="2 3">
    <name type="scientific">Fusobacterium mortiferum</name>
    <dbReference type="NCBI Taxonomy" id="850"/>
    <lineage>
        <taxon>Bacteria</taxon>
        <taxon>Fusobacteriati</taxon>
        <taxon>Fusobacteriota</taxon>
        <taxon>Fusobacteriia</taxon>
        <taxon>Fusobacteriales</taxon>
        <taxon>Fusobacteriaceae</taxon>
        <taxon>Fusobacterium</taxon>
    </lineage>
</organism>
<protein>
    <submittedName>
        <fullName evidence="2">DUF4007 family protein</fullName>
    </submittedName>
</protein>
<reference evidence="2 3" key="1">
    <citation type="journal article" date="2021" name="Sci. Rep.">
        <title>The distribution of antibiotic resistance genes in chicken gut microbiota commensals.</title>
        <authorList>
            <person name="Juricova H."/>
            <person name="Matiasovicova J."/>
            <person name="Kubasova T."/>
            <person name="Cejkova D."/>
            <person name="Rychlik I."/>
        </authorList>
    </citation>
    <scope>NUCLEOTIDE SEQUENCE [LARGE SCALE GENOMIC DNA]</scope>
    <source>
        <strain evidence="2 3">An425</strain>
    </source>
</reference>
<sequence>MKKGNILELSECAKIIFELDPYLENKNSLWLLHSNIFTKKDEKVLIWDLAFSSNSTSTFTKESLEKRAEYYCTE</sequence>
<proteinExistence type="predicted"/>
<feature type="domain" description="DUF4007" evidence="1">
    <location>
        <begin position="5"/>
        <end position="71"/>
    </location>
</feature>
<keyword evidence="3" id="KW-1185">Reference proteome</keyword>